<dbReference type="EMBL" id="BDSP01000007">
    <property type="protein sequence ID" value="GAX09392.1"/>
    <property type="molecule type" value="Genomic_DNA"/>
</dbReference>
<dbReference type="OrthoDB" id="54796at2759"/>
<accession>A0A1Z5J665</accession>
<comment type="caution">
    <text evidence="1">The sequence shown here is derived from an EMBL/GenBank/DDBJ whole genome shotgun (WGS) entry which is preliminary data.</text>
</comment>
<dbReference type="AlphaFoldDB" id="A0A1Z5J665"/>
<dbReference type="InParanoid" id="A0A1Z5J665"/>
<dbReference type="Proteomes" id="UP000198406">
    <property type="component" value="Unassembled WGS sequence"/>
</dbReference>
<evidence type="ECO:0000313" key="2">
    <source>
        <dbReference type="Proteomes" id="UP000198406"/>
    </source>
</evidence>
<protein>
    <submittedName>
        <fullName evidence="1">Uncharacterized protein</fullName>
    </submittedName>
</protein>
<keyword evidence="2" id="KW-1185">Reference proteome</keyword>
<reference evidence="1 2" key="1">
    <citation type="journal article" date="2015" name="Plant Cell">
        <title>Oil accumulation by the oleaginous diatom Fistulifera solaris as revealed by the genome and transcriptome.</title>
        <authorList>
            <person name="Tanaka T."/>
            <person name="Maeda Y."/>
            <person name="Veluchamy A."/>
            <person name="Tanaka M."/>
            <person name="Abida H."/>
            <person name="Marechal E."/>
            <person name="Bowler C."/>
            <person name="Muto M."/>
            <person name="Sunaga Y."/>
            <person name="Tanaka M."/>
            <person name="Yoshino T."/>
            <person name="Taniguchi T."/>
            <person name="Fukuda Y."/>
            <person name="Nemoto M."/>
            <person name="Matsumoto M."/>
            <person name="Wong P.S."/>
            <person name="Aburatani S."/>
            <person name="Fujibuchi W."/>
        </authorList>
    </citation>
    <scope>NUCLEOTIDE SEQUENCE [LARGE SCALE GENOMIC DNA]</scope>
    <source>
        <strain evidence="1 2">JPCC DA0580</strain>
    </source>
</reference>
<name>A0A1Z5J665_FISSO</name>
<evidence type="ECO:0000313" key="1">
    <source>
        <dbReference type="EMBL" id="GAX09392.1"/>
    </source>
</evidence>
<organism evidence="1 2">
    <name type="scientific">Fistulifera solaris</name>
    <name type="common">Oleaginous diatom</name>
    <dbReference type="NCBI Taxonomy" id="1519565"/>
    <lineage>
        <taxon>Eukaryota</taxon>
        <taxon>Sar</taxon>
        <taxon>Stramenopiles</taxon>
        <taxon>Ochrophyta</taxon>
        <taxon>Bacillariophyta</taxon>
        <taxon>Bacillariophyceae</taxon>
        <taxon>Bacillariophycidae</taxon>
        <taxon>Naviculales</taxon>
        <taxon>Naviculaceae</taxon>
        <taxon>Fistulifera</taxon>
    </lineage>
</organism>
<sequence length="159" mass="18996">MTSHLREREWPVRVFRQTPEGSWERLRVPRVRAIPRTGCLVMPRLQIRIKIDPHTTVLRRRRCLLIYSQQQRVRVLVLQFKDLQQCLHFTDEWWSLNPSTSVSLVEQSLEEPEVQQYLFRLLHDPAFVQFCRKLSTHLRSQPDYVAALEAFDDDADAEE</sequence>
<proteinExistence type="predicted"/>
<gene>
    <name evidence="1" type="ORF">FisN_6Lh236</name>
</gene>